<dbReference type="PaxDb" id="547559-Nmag_3006"/>
<evidence type="ECO:0000256" key="1">
    <source>
        <dbReference type="SAM" id="MobiDB-lite"/>
    </source>
</evidence>
<accession>D3SR02</accession>
<keyword evidence="3" id="KW-1185">Reference proteome</keyword>
<dbReference type="AlphaFoldDB" id="D3SR02"/>
<reference evidence="2 3" key="2">
    <citation type="journal article" date="2012" name="BMC Genomics">
        <title>A comparative genomics perspective on the genetic content of the alkaliphilic haloarchaeon Natrialba magadii ATCC 43099T.</title>
        <authorList>
            <person name="Siddaramappa S."/>
            <person name="Challacombe J.F."/>
            <person name="Decastro R.E."/>
            <person name="Pfeiffer F."/>
            <person name="Sastre D.E."/>
            <person name="Gimenez M.I."/>
            <person name="Paggi R.A."/>
            <person name="Detter J.C."/>
            <person name="Davenport K.W."/>
            <person name="Goodwin L.A."/>
            <person name="Kyrpides N."/>
            <person name="Tapia R."/>
            <person name="Pitluck S."/>
            <person name="Lucas S."/>
            <person name="Woyke T."/>
            <person name="Maupin-Furlow J.A."/>
        </authorList>
    </citation>
    <scope>NUCLEOTIDE SEQUENCE [LARGE SCALE GENOMIC DNA]</scope>
    <source>
        <strain evidence="3">ATCC 43099 / DSM 3394 / CCM 3739 / CIP 104546 / IAM 13178 / JCM 8861 / NBRC 102185 / NCIMB 2190 / MS3</strain>
    </source>
</reference>
<evidence type="ECO:0000313" key="2">
    <source>
        <dbReference type="EMBL" id="ADD06558.1"/>
    </source>
</evidence>
<dbReference type="EMBL" id="CP001932">
    <property type="protein sequence ID" value="ADD06558.1"/>
    <property type="molecule type" value="Genomic_DNA"/>
</dbReference>
<dbReference type="Proteomes" id="UP000001879">
    <property type="component" value="Chromosome"/>
</dbReference>
<sequence length="235" mass="26711">MDCGCRCRQVVSRVWSSVDARGWLASPSPVDSRHYTRGERHYIRVHAAIGLPAATPVLTVDDTVAVISTTGSTARSATTGAYPQRRRRSRVTRHHYDRGGQIRIKDGVRSPYRPPDSTGNTYFPPVILLLRPFRGRFLPIRSTIIKLDLVRLRVVRTSSSTPAHCLNERNTIFRDRNTMFRSGMRDFPARRHIVIKYHSRLPVVLLERTIGRRDRAASPFRSFPIAPLDTESEPA</sequence>
<feature type="region of interest" description="Disordered" evidence="1">
    <location>
        <begin position="75"/>
        <end position="94"/>
    </location>
</feature>
<gene>
    <name evidence="2" type="ordered locus">Nmag_3006</name>
</gene>
<dbReference type="KEGG" id="nmg:Nmag_3006"/>
<protein>
    <submittedName>
        <fullName evidence="2">Uncharacterized protein</fullName>
    </submittedName>
</protein>
<feature type="compositionally biased region" description="Basic residues" evidence="1">
    <location>
        <begin position="84"/>
        <end position="94"/>
    </location>
</feature>
<dbReference type="HOGENOM" id="CLU_1178152_0_0_2"/>
<proteinExistence type="predicted"/>
<organism evidence="2 3">
    <name type="scientific">Natrialba magadii (strain ATCC 43099 / DSM 3394 / CCM 3739 / CIP 104546 / IAM 13178 / JCM 8861 / NBRC 102185 / NCIMB 2190 / MS3)</name>
    <name type="common">Natronobacterium magadii</name>
    <dbReference type="NCBI Taxonomy" id="547559"/>
    <lineage>
        <taxon>Archaea</taxon>
        <taxon>Methanobacteriati</taxon>
        <taxon>Methanobacteriota</taxon>
        <taxon>Stenosarchaea group</taxon>
        <taxon>Halobacteria</taxon>
        <taxon>Halobacteriales</taxon>
        <taxon>Natrialbaceae</taxon>
        <taxon>Natrialba</taxon>
    </lineage>
</organism>
<name>D3SR02_NATMM</name>
<evidence type="ECO:0000313" key="3">
    <source>
        <dbReference type="Proteomes" id="UP000001879"/>
    </source>
</evidence>
<dbReference type="eggNOG" id="arCOG13477">
    <property type="taxonomic scope" value="Archaea"/>
</dbReference>
<reference evidence="3" key="1">
    <citation type="submission" date="2010-02" db="EMBL/GenBank/DDBJ databases">
        <title>Complete sequence of chromosome of Natrialba magadii ATCC 43099.</title>
        <authorList>
            <consortium name="US DOE Joint Genome Institute"/>
            <person name="Lucas S."/>
            <person name="Copeland A."/>
            <person name="Lapidus A."/>
            <person name="Cheng J.-F."/>
            <person name="Bruce D."/>
            <person name="Goodwin L."/>
            <person name="Pitluck S."/>
            <person name="Davenport K."/>
            <person name="Saunders E."/>
            <person name="Detter J.C."/>
            <person name="Han C."/>
            <person name="Tapia R."/>
            <person name="Land M."/>
            <person name="Hauser L."/>
            <person name="Kyrpides N."/>
            <person name="Mikhailova N."/>
            <person name="De Castro R.E."/>
            <person name="Maupin-Furlow J.A."/>
            <person name="Woyke T."/>
        </authorList>
    </citation>
    <scope>NUCLEOTIDE SEQUENCE [LARGE SCALE GENOMIC DNA]</scope>
    <source>
        <strain evidence="3">ATCC 43099 / DSM 3394 / CCM 3739 / CIP 104546 / IAM 13178 / JCM 8861 / NBRC 102185 / NCIMB 2190 / MS3</strain>
    </source>
</reference>
<dbReference type="STRING" id="547559.Nmag_3006"/>